<proteinExistence type="predicted"/>
<accession>A0A0F9UVA9</accession>
<evidence type="ECO:0000313" key="1">
    <source>
        <dbReference type="EMBL" id="KKN57578.1"/>
    </source>
</evidence>
<comment type="caution">
    <text evidence="1">The sequence shown here is derived from an EMBL/GenBank/DDBJ whole genome shotgun (WGS) entry which is preliminary data.</text>
</comment>
<name>A0A0F9UVA9_9ZZZZ</name>
<dbReference type="EMBL" id="LAZR01000798">
    <property type="protein sequence ID" value="KKN57578.1"/>
    <property type="molecule type" value="Genomic_DNA"/>
</dbReference>
<reference evidence="1" key="1">
    <citation type="journal article" date="2015" name="Nature">
        <title>Complex archaea that bridge the gap between prokaryotes and eukaryotes.</title>
        <authorList>
            <person name="Spang A."/>
            <person name="Saw J.H."/>
            <person name="Jorgensen S.L."/>
            <person name="Zaremba-Niedzwiedzka K."/>
            <person name="Martijn J."/>
            <person name="Lind A.E."/>
            <person name="van Eijk R."/>
            <person name="Schleper C."/>
            <person name="Guy L."/>
            <person name="Ettema T.J."/>
        </authorList>
    </citation>
    <scope>NUCLEOTIDE SEQUENCE</scope>
</reference>
<sequence length="87" mass="9828">MPKFRKKPVMIEAVQFDGSHECAEKIVAWVNRSTGYTPTAGTNPPILFYYGEMRIRTLGGEITGNKGDWIIKGVKGEFYPCKPDIFE</sequence>
<feature type="non-terminal residue" evidence="1">
    <location>
        <position position="87"/>
    </location>
</feature>
<organism evidence="1">
    <name type="scientific">marine sediment metagenome</name>
    <dbReference type="NCBI Taxonomy" id="412755"/>
    <lineage>
        <taxon>unclassified sequences</taxon>
        <taxon>metagenomes</taxon>
        <taxon>ecological metagenomes</taxon>
    </lineage>
</organism>
<protein>
    <submittedName>
        <fullName evidence="1">Uncharacterized protein</fullName>
    </submittedName>
</protein>
<dbReference type="AlphaFoldDB" id="A0A0F9UVA9"/>
<gene>
    <name evidence="1" type="ORF">LCGC14_0561240</name>
</gene>